<organism evidence="2">
    <name type="scientific">bioreactor metagenome</name>
    <dbReference type="NCBI Taxonomy" id="1076179"/>
    <lineage>
        <taxon>unclassified sequences</taxon>
        <taxon>metagenomes</taxon>
        <taxon>ecological metagenomes</taxon>
    </lineage>
</organism>
<comment type="caution">
    <text evidence="2">The sequence shown here is derived from an EMBL/GenBank/DDBJ whole genome shotgun (WGS) entry which is preliminary data.</text>
</comment>
<accession>A0A645I637</accession>
<dbReference type="EMBL" id="VSSQ01107602">
    <property type="protein sequence ID" value="MPN46708.1"/>
    <property type="molecule type" value="Genomic_DNA"/>
</dbReference>
<dbReference type="AlphaFoldDB" id="A0A645I637"/>
<proteinExistence type="predicted"/>
<sequence>MPTVGFGLGFDRIVEVCQELGKIPQDAVGPQVFVASFPDAISQKATLDFVKNLRAAAVATELSVTTDKLGKQYKIAEQKAIPFFVIIGANEIAENLVTVKDLRSGTEQKLAPDKAITLLKKEK</sequence>
<dbReference type="Pfam" id="PF03129">
    <property type="entry name" value="HGTP_anticodon"/>
    <property type="match status" value="1"/>
</dbReference>
<dbReference type="Gene3D" id="3.40.50.800">
    <property type="entry name" value="Anticodon-binding domain"/>
    <property type="match status" value="1"/>
</dbReference>
<feature type="domain" description="Anticodon-binding" evidence="1">
    <location>
        <begin position="31"/>
        <end position="121"/>
    </location>
</feature>
<evidence type="ECO:0000313" key="2">
    <source>
        <dbReference type="EMBL" id="MPN46708.1"/>
    </source>
</evidence>
<dbReference type="PANTHER" id="PTHR11476">
    <property type="entry name" value="HISTIDYL-TRNA SYNTHETASE"/>
    <property type="match status" value="1"/>
</dbReference>
<dbReference type="GO" id="GO:0004821">
    <property type="term" value="F:histidine-tRNA ligase activity"/>
    <property type="evidence" value="ECO:0007669"/>
    <property type="project" value="UniProtKB-EC"/>
</dbReference>
<dbReference type="InterPro" id="IPR004154">
    <property type="entry name" value="Anticodon-bd"/>
</dbReference>
<dbReference type="PANTHER" id="PTHR11476:SF7">
    <property type="entry name" value="HISTIDINE--TRNA LIGASE"/>
    <property type="match status" value="1"/>
</dbReference>
<dbReference type="InterPro" id="IPR036621">
    <property type="entry name" value="Anticodon-bd_dom_sf"/>
</dbReference>
<gene>
    <name evidence="2" type="primary">hisS_60</name>
    <name evidence="2" type="ORF">SDC9_194305</name>
</gene>
<evidence type="ECO:0000259" key="1">
    <source>
        <dbReference type="Pfam" id="PF03129"/>
    </source>
</evidence>
<protein>
    <submittedName>
        <fullName evidence="2">Histidine--tRNA ligase</fullName>
        <ecNumber evidence="2">6.1.1.21</ecNumber>
    </submittedName>
</protein>
<name>A0A645I637_9ZZZZ</name>
<reference evidence="2" key="1">
    <citation type="submission" date="2019-08" db="EMBL/GenBank/DDBJ databases">
        <authorList>
            <person name="Kucharzyk K."/>
            <person name="Murdoch R.W."/>
            <person name="Higgins S."/>
            <person name="Loffler F."/>
        </authorList>
    </citation>
    <scope>NUCLEOTIDE SEQUENCE</scope>
</reference>
<dbReference type="SUPFAM" id="SSF52954">
    <property type="entry name" value="Class II aaRS ABD-related"/>
    <property type="match status" value="1"/>
</dbReference>
<keyword evidence="2" id="KW-0436">Ligase</keyword>
<dbReference type="EC" id="6.1.1.21" evidence="2"/>